<proteinExistence type="predicted"/>
<evidence type="ECO:0000313" key="2">
    <source>
        <dbReference type="EMBL" id="CAL0304302.1"/>
    </source>
</evidence>
<evidence type="ECO:0000256" key="1">
    <source>
        <dbReference type="SAM" id="MobiDB-lite"/>
    </source>
</evidence>
<protein>
    <submittedName>
        <fullName evidence="2">Uncharacterized protein</fullName>
    </submittedName>
</protein>
<accession>A0AAV1W602</accession>
<feature type="region of interest" description="Disordered" evidence="1">
    <location>
        <begin position="1"/>
        <end position="42"/>
    </location>
</feature>
<gene>
    <name evidence="2" type="ORF">LLUT_LOCUS5362</name>
</gene>
<sequence length="124" mass="14049">MSHSQPPHHDGVSKASPSHAPQDSTHDDNGNQNHSVMWPHHNWDISPPPHHLYIDMIIQKSDEGHLDIFVKDSNQVKVQSVITVQSAPHHLDLSAQQIHIPYFFSENHPPQKCRVMLKNLATQA</sequence>
<dbReference type="EMBL" id="CAXHTB010000003">
    <property type="protein sequence ID" value="CAL0304302.1"/>
    <property type="molecule type" value="Genomic_DNA"/>
</dbReference>
<dbReference type="AlphaFoldDB" id="A0AAV1W602"/>
<dbReference type="Proteomes" id="UP001497480">
    <property type="component" value="Unassembled WGS sequence"/>
</dbReference>
<name>A0AAV1W602_LUPLU</name>
<reference evidence="2 3" key="1">
    <citation type="submission" date="2024-03" db="EMBL/GenBank/DDBJ databases">
        <authorList>
            <person name="Martinez-Hernandez J."/>
        </authorList>
    </citation>
    <scope>NUCLEOTIDE SEQUENCE [LARGE SCALE GENOMIC DNA]</scope>
</reference>
<keyword evidence="3" id="KW-1185">Reference proteome</keyword>
<comment type="caution">
    <text evidence="2">The sequence shown here is derived from an EMBL/GenBank/DDBJ whole genome shotgun (WGS) entry which is preliminary data.</text>
</comment>
<organism evidence="2 3">
    <name type="scientific">Lupinus luteus</name>
    <name type="common">European yellow lupine</name>
    <dbReference type="NCBI Taxonomy" id="3873"/>
    <lineage>
        <taxon>Eukaryota</taxon>
        <taxon>Viridiplantae</taxon>
        <taxon>Streptophyta</taxon>
        <taxon>Embryophyta</taxon>
        <taxon>Tracheophyta</taxon>
        <taxon>Spermatophyta</taxon>
        <taxon>Magnoliopsida</taxon>
        <taxon>eudicotyledons</taxon>
        <taxon>Gunneridae</taxon>
        <taxon>Pentapetalae</taxon>
        <taxon>rosids</taxon>
        <taxon>fabids</taxon>
        <taxon>Fabales</taxon>
        <taxon>Fabaceae</taxon>
        <taxon>Papilionoideae</taxon>
        <taxon>50 kb inversion clade</taxon>
        <taxon>genistoids sensu lato</taxon>
        <taxon>core genistoids</taxon>
        <taxon>Genisteae</taxon>
        <taxon>Lupinus</taxon>
    </lineage>
</organism>
<evidence type="ECO:0000313" key="3">
    <source>
        <dbReference type="Proteomes" id="UP001497480"/>
    </source>
</evidence>